<name>A0A6M3JEQ7_9ZZZZ</name>
<evidence type="ECO:0000256" key="1">
    <source>
        <dbReference type="SAM" id="MobiDB-lite"/>
    </source>
</evidence>
<evidence type="ECO:0000313" key="2">
    <source>
        <dbReference type="EMBL" id="QJA67788.1"/>
    </source>
</evidence>
<feature type="compositionally biased region" description="Polar residues" evidence="1">
    <location>
        <begin position="104"/>
        <end position="113"/>
    </location>
</feature>
<dbReference type="AlphaFoldDB" id="A0A6M3JEQ7"/>
<feature type="region of interest" description="Disordered" evidence="1">
    <location>
        <begin position="86"/>
        <end position="113"/>
    </location>
</feature>
<proteinExistence type="predicted"/>
<sequence>MSSARPSPRMLGLEALTTCDMLLGLIADVDRLAKEGRQADAGASLAVVVTSAAAIRPMIHEVIRAQRQAAEALHLTQRPDIRVIASIGCPQPHPNPANDERHPNTTNQPEPAA</sequence>
<organism evidence="2">
    <name type="scientific">viral metagenome</name>
    <dbReference type="NCBI Taxonomy" id="1070528"/>
    <lineage>
        <taxon>unclassified sequences</taxon>
        <taxon>metagenomes</taxon>
        <taxon>organismal metagenomes</taxon>
    </lineage>
</organism>
<dbReference type="EMBL" id="MT145191">
    <property type="protein sequence ID" value="QJI04853.1"/>
    <property type="molecule type" value="Genomic_DNA"/>
</dbReference>
<dbReference type="EMBL" id="MT141576">
    <property type="protein sequence ID" value="QJA67788.1"/>
    <property type="molecule type" value="Genomic_DNA"/>
</dbReference>
<accession>A0A6M3JEQ7</accession>
<gene>
    <name evidence="3" type="ORF">MM415A00124_0028</name>
    <name evidence="2" type="ORF">MM415B00156_0028</name>
</gene>
<protein>
    <submittedName>
        <fullName evidence="2">Uncharacterized protein</fullName>
    </submittedName>
</protein>
<evidence type="ECO:0000313" key="3">
    <source>
        <dbReference type="EMBL" id="QJI04853.1"/>
    </source>
</evidence>
<reference evidence="2" key="1">
    <citation type="submission" date="2020-03" db="EMBL/GenBank/DDBJ databases">
        <title>The deep terrestrial virosphere.</title>
        <authorList>
            <person name="Holmfeldt K."/>
            <person name="Nilsson E."/>
            <person name="Simone D."/>
            <person name="Lopez-Fernandez M."/>
            <person name="Wu X."/>
            <person name="de Brujin I."/>
            <person name="Lundin D."/>
            <person name="Andersson A."/>
            <person name="Bertilsson S."/>
            <person name="Dopson M."/>
        </authorList>
    </citation>
    <scope>NUCLEOTIDE SEQUENCE</scope>
    <source>
        <strain evidence="3">MM415A00124</strain>
        <strain evidence="2">MM415B00156</strain>
    </source>
</reference>